<dbReference type="InterPro" id="IPR037069">
    <property type="entry name" value="AcylCoA_DH/ox_N_sf"/>
</dbReference>
<evidence type="ECO:0000313" key="10">
    <source>
        <dbReference type="Proteomes" id="UP000529637"/>
    </source>
</evidence>
<feature type="domain" description="Acyl-CoA dehydrogenase/oxidase N-terminal" evidence="8">
    <location>
        <begin position="2"/>
        <end position="113"/>
    </location>
</feature>
<dbReference type="FunFam" id="1.20.140.10:FF:000001">
    <property type="entry name" value="Acyl-CoA dehydrogenase"/>
    <property type="match status" value="1"/>
</dbReference>
<comment type="cofactor">
    <cofactor evidence="1">
        <name>FAD</name>
        <dbReference type="ChEBI" id="CHEBI:57692"/>
    </cofactor>
</comment>
<gene>
    <name evidence="9" type="ORF">HQN59_23655</name>
</gene>
<dbReference type="SUPFAM" id="SSF56645">
    <property type="entry name" value="Acyl-CoA dehydrogenase NM domain-like"/>
    <property type="match status" value="1"/>
</dbReference>
<evidence type="ECO:0000259" key="6">
    <source>
        <dbReference type="Pfam" id="PF00441"/>
    </source>
</evidence>
<evidence type="ECO:0000256" key="1">
    <source>
        <dbReference type="ARBA" id="ARBA00001974"/>
    </source>
</evidence>
<evidence type="ECO:0000256" key="4">
    <source>
        <dbReference type="ARBA" id="ARBA00022827"/>
    </source>
</evidence>
<organism evidence="9 10">
    <name type="scientific">Piscinibacter koreensis</name>
    <dbReference type="NCBI Taxonomy" id="2742824"/>
    <lineage>
        <taxon>Bacteria</taxon>
        <taxon>Pseudomonadati</taxon>
        <taxon>Pseudomonadota</taxon>
        <taxon>Betaproteobacteria</taxon>
        <taxon>Burkholderiales</taxon>
        <taxon>Sphaerotilaceae</taxon>
        <taxon>Piscinibacter</taxon>
    </lineage>
</organism>
<dbReference type="GO" id="GO:0050660">
    <property type="term" value="F:flavin adenine dinucleotide binding"/>
    <property type="evidence" value="ECO:0007669"/>
    <property type="project" value="InterPro"/>
</dbReference>
<dbReference type="PANTHER" id="PTHR43884">
    <property type="entry name" value="ACYL-COA DEHYDROGENASE"/>
    <property type="match status" value="1"/>
</dbReference>
<dbReference type="Pfam" id="PF02770">
    <property type="entry name" value="Acyl-CoA_dh_M"/>
    <property type="match status" value="1"/>
</dbReference>
<dbReference type="Gene3D" id="1.10.540.10">
    <property type="entry name" value="Acyl-CoA dehydrogenase/oxidase, N-terminal domain"/>
    <property type="match status" value="1"/>
</dbReference>
<dbReference type="PANTHER" id="PTHR43884:SF12">
    <property type="entry name" value="ISOVALERYL-COA DEHYDROGENASE, MITOCHONDRIAL-RELATED"/>
    <property type="match status" value="1"/>
</dbReference>
<feature type="domain" description="Acyl-CoA oxidase/dehydrogenase middle" evidence="7">
    <location>
        <begin position="118"/>
        <end position="212"/>
    </location>
</feature>
<dbReference type="InterPro" id="IPR009100">
    <property type="entry name" value="AcylCoA_DH/oxidase_NM_dom_sf"/>
</dbReference>
<reference evidence="9 10" key="1">
    <citation type="submission" date="2020-06" db="EMBL/GenBank/DDBJ databases">
        <title>Schlegella sp. ID0723 isolated from air conditioner.</title>
        <authorList>
            <person name="Kim D.Y."/>
            <person name="Kim D.-U."/>
        </authorList>
    </citation>
    <scope>NUCLEOTIDE SEQUENCE [LARGE SCALE GENOMIC DNA]</scope>
    <source>
        <strain evidence="9 10">ID0723</strain>
    </source>
</reference>
<dbReference type="InterPro" id="IPR006091">
    <property type="entry name" value="Acyl-CoA_Oxase/DH_mid-dom"/>
</dbReference>
<protein>
    <submittedName>
        <fullName evidence="9">Acyl-CoA dehydrogenase family protein</fullName>
    </submittedName>
</protein>
<evidence type="ECO:0000259" key="7">
    <source>
        <dbReference type="Pfam" id="PF02770"/>
    </source>
</evidence>
<accession>A0A7Y6NSZ4</accession>
<evidence type="ECO:0000259" key="8">
    <source>
        <dbReference type="Pfam" id="PF02771"/>
    </source>
</evidence>
<evidence type="ECO:0000256" key="2">
    <source>
        <dbReference type="ARBA" id="ARBA00009347"/>
    </source>
</evidence>
<dbReference type="EMBL" id="JABWMJ010000016">
    <property type="protein sequence ID" value="NUZ08744.1"/>
    <property type="molecule type" value="Genomic_DNA"/>
</dbReference>
<dbReference type="Pfam" id="PF00441">
    <property type="entry name" value="Acyl-CoA_dh_1"/>
    <property type="match status" value="1"/>
</dbReference>
<dbReference type="Pfam" id="PF02771">
    <property type="entry name" value="Acyl-CoA_dh_N"/>
    <property type="match status" value="1"/>
</dbReference>
<keyword evidence="10" id="KW-1185">Reference proteome</keyword>
<dbReference type="InterPro" id="IPR036250">
    <property type="entry name" value="AcylCo_DH-like_C"/>
</dbReference>
<dbReference type="PIRSF" id="PIRSF016578">
    <property type="entry name" value="HsaA"/>
    <property type="match status" value="1"/>
</dbReference>
<dbReference type="InterPro" id="IPR046373">
    <property type="entry name" value="Acyl-CoA_Oxase/DH_mid-dom_sf"/>
</dbReference>
<dbReference type="GO" id="GO:0003995">
    <property type="term" value="F:acyl-CoA dehydrogenase activity"/>
    <property type="evidence" value="ECO:0007669"/>
    <property type="project" value="TreeGrafter"/>
</dbReference>
<proteinExistence type="inferred from homology"/>
<name>A0A7Y6NSZ4_9BURK</name>
<evidence type="ECO:0000313" key="9">
    <source>
        <dbReference type="EMBL" id="NUZ08744.1"/>
    </source>
</evidence>
<dbReference type="AlphaFoldDB" id="A0A7Y6NSZ4"/>
<keyword evidence="4" id="KW-0274">FAD</keyword>
<evidence type="ECO:0000256" key="5">
    <source>
        <dbReference type="ARBA" id="ARBA00023002"/>
    </source>
</evidence>
<keyword evidence="3" id="KW-0285">Flavoprotein</keyword>
<evidence type="ECO:0000256" key="3">
    <source>
        <dbReference type="ARBA" id="ARBA00022630"/>
    </source>
</evidence>
<comment type="similarity">
    <text evidence="2">Belongs to the acyl-CoA dehydrogenase family.</text>
</comment>
<dbReference type="InterPro" id="IPR009075">
    <property type="entry name" value="AcylCo_DH/oxidase_C"/>
</dbReference>
<dbReference type="Gene3D" id="2.40.110.10">
    <property type="entry name" value="Butyryl-CoA Dehydrogenase, subunit A, domain 2"/>
    <property type="match status" value="1"/>
</dbReference>
<dbReference type="InterPro" id="IPR013786">
    <property type="entry name" value="AcylCoA_DH/ox_N"/>
</dbReference>
<dbReference type="SUPFAM" id="SSF47203">
    <property type="entry name" value="Acyl-CoA dehydrogenase C-terminal domain-like"/>
    <property type="match status" value="1"/>
</dbReference>
<dbReference type="Proteomes" id="UP000529637">
    <property type="component" value="Unassembled WGS sequence"/>
</dbReference>
<sequence length="386" mass="42387">MNDEQRQLRDAARKLAQGEFRARAARWDREELFPEENKHRLAELGYLGLSMDREYGGSGAGLVDTYLVIEELAKVDLLTAMIVHDQNVSPRIIANHGSIEMKRRLLPRFVSGELECSIAWTEPQAGSDGTAIRTSAVRDGDEVVINGSKIFTTFGDRADMHLVYARFGKSSGARGIGTVIVECDRPGFTVKKLEGKMGVRGAAENELFFDNVRVPAANIVTAGDPANSAGFVRPLTLYNGTRVGMGVMALGVAEGAFDLAREYMTVREQFGQKLAEMQGLRRMMADALIEIESARCLCYKALALIDAGRPDPALCSIAKVFATEMAQRVTVQCQQMFGGYGYFGSLPLERMVRDVRMLTLTGGTTQTQKNNIANHIFDIQSSRSPS</sequence>
<dbReference type="Gene3D" id="1.20.140.10">
    <property type="entry name" value="Butyryl-CoA Dehydrogenase, subunit A, domain 3"/>
    <property type="match status" value="1"/>
</dbReference>
<keyword evidence="5" id="KW-0560">Oxidoreductase</keyword>
<comment type="caution">
    <text evidence="9">The sequence shown here is derived from an EMBL/GenBank/DDBJ whole genome shotgun (WGS) entry which is preliminary data.</text>
</comment>
<feature type="domain" description="Acyl-CoA dehydrogenase/oxidase C-terminal" evidence="6">
    <location>
        <begin position="230"/>
        <end position="376"/>
    </location>
</feature>